<evidence type="ECO:0000256" key="3">
    <source>
        <dbReference type="ARBA" id="ARBA00023163"/>
    </source>
</evidence>
<dbReference type="RefSeq" id="WP_138169131.1">
    <property type="nucleotide sequence ID" value="NZ_VAWA01000002.1"/>
</dbReference>
<dbReference type="PROSITE" id="PS50112">
    <property type="entry name" value="PAS"/>
    <property type="match status" value="1"/>
</dbReference>
<dbReference type="PROSITE" id="PS00041">
    <property type="entry name" value="HTH_ARAC_FAMILY_1"/>
    <property type="match status" value="1"/>
</dbReference>
<proteinExistence type="predicted"/>
<reference evidence="6 7" key="1">
    <citation type="submission" date="2019-05" db="EMBL/GenBank/DDBJ databases">
        <title>Nesterenkonia sp. GY239, isolated from the Southern Atlantic Ocean.</title>
        <authorList>
            <person name="Zhang G."/>
        </authorList>
    </citation>
    <scope>NUCLEOTIDE SEQUENCE [LARGE SCALE GENOMIC DNA]</scope>
    <source>
        <strain evidence="6 7">GY239</strain>
    </source>
</reference>
<dbReference type="AlphaFoldDB" id="A0A5R9ALT4"/>
<dbReference type="EMBL" id="VAWA01000002">
    <property type="protein sequence ID" value="TLP79370.1"/>
    <property type="molecule type" value="Genomic_DNA"/>
</dbReference>
<gene>
    <name evidence="6" type="ORF">FEF27_01855</name>
</gene>
<dbReference type="SMART" id="SM00342">
    <property type="entry name" value="HTH_ARAC"/>
    <property type="match status" value="1"/>
</dbReference>
<evidence type="ECO:0000313" key="6">
    <source>
        <dbReference type="EMBL" id="TLP79370.1"/>
    </source>
</evidence>
<dbReference type="InterPro" id="IPR018060">
    <property type="entry name" value="HTH_AraC"/>
</dbReference>
<name>A0A5R9ALT4_9MICC</name>
<evidence type="ECO:0000259" key="4">
    <source>
        <dbReference type="PROSITE" id="PS01124"/>
    </source>
</evidence>
<protein>
    <submittedName>
        <fullName evidence="6">Helix-turn-helix domain-containing protein</fullName>
    </submittedName>
</protein>
<dbReference type="SUPFAM" id="SSF55785">
    <property type="entry name" value="PYP-like sensor domain (PAS domain)"/>
    <property type="match status" value="1"/>
</dbReference>
<dbReference type="Proteomes" id="UP000306544">
    <property type="component" value="Unassembled WGS sequence"/>
</dbReference>
<keyword evidence="2" id="KW-0238">DNA-binding</keyword>
<sequence length="242" mass="26481">MNLNSPGLLHSVIEAAPVPLWLIEPDGSVALVNEAAATVLGYPQRRGLIGRSSHQTLHPRRADGSPYPGHSCLIVNAVGSVQRSHTEEFIDRRGRTVPVRWRLRELPDSQFKLLSFTPRATQPQQLLGPTSGGKVTFDQIRSYIESHCADPALDPQQLAERAGVSLRTLQSVFSAHDTSPAVEIRRARLLYGHGLLQEGRGVTETAHACGFRDVSTFRRAYRQAFRRPPSATKADPGSGGPQ</sequence>
<dbReference type="InterPro" id="IPR035965">
    <property type="entry name" value="PAS-like_dom_sf"/>
</dbReference>
<evidence type="ECO:0000259" key="5">
    <source>
        <dbReference type="PROSITE" id="PS50112"/>
    </source>
</evidence>
<dbReference type="Pfam" id="PF12833">
    <property type="entry name" value="HTH_18"/>
    <property type="match status" value="1"/>
</dbReference>
<dbReference type="PROSITE" id="PS01124">
    <property type="entry name" value="HTH_ARAC_FAMILY_2"/>
    <property type="match status" value="1"/>
</dbReference>
<dbReference type="InterPro" id="IPR050204">
    <property type="entry name" value="AraC_XylS_family_regulators"/>
</dbReference>
<dbReference type="GO" id="GO:0043565">
    <property type="term" value="F:sequence-specific DNA binding"/>
    <property type="evidence" value="ECO:0007669"/>
    <property type="project" value="InterPro"/>
</dbReference>
<keyword evidence="1" id="KW-0805">Transcription regulation</keyword>
<evidence type="ECO:0000256" key="2">
    <source>
        <dbReference type="ARBA" id="ARBA00023125"/>
    </source>
</evidence>
<dbReference type="InterPro" id="IPR018062">
    <property type="entry name" value="HTH_AraC-typ_CS"/>
</dbReference>
<evidence type="ECO:0000256" key="1">
    <source>
        <dbReference type="ARBA" id="ARBA00023015"/>
    </source>
</evidence>
<dbReference type="NCBIfam" id="TIGR00229">
    <property type="entry name" value="sensory_box"/>
    <property type="match status" value="1"/>
</dbReference>
<dbReference type="GO" id="GO:0003700">
    <property type="term" value="F:DNA-binding transcription factor activity"/>
    <property type="evidence" value="ECO:0007669"/>
    <property type="project" value="InterPro"/>
</dbReference>
<dbReference type="CDD" id="cd00130">
    <property type="entry name" value="PAS"/>
    <property type="match status" value="1"/>
</dbReference>
<dbReference type="PANTHER" id="PTHR46796">
    <property type="entry name" value="HTH-TYPE TRANSCRIPTIONAL ACTIVATOR RHAS-RELATED"/>
    <property type="match status" value="1"/>
</dbReference>
<evidence type="ECO:0000313" key="7">
    <source>
        <dbReference type="Proteomes" id="UP000306544"/>
    </source>
</evidence>
<dbReference type="InterPro" id="IPR013767">
    <property type="entry name" value="PAS_fold"/>
</dbReference>
<dbReference type="InterPro" id="IPR009057">
    <property type="entry name" value="Homeodomain-like_sf"/>
</dbReference>
<feature type="domain" description="HTH araC/xylS-type" evidence="4">
    <location>
        <begin position="138"/>
        <end position="235"/>
    </location>
</feature>
<keyword evidence="3" id="KW-0804">Transcription</keyword>
<dbReference type="OrthoDB" id="9799345at2"/>
<dbReference type="Pfam" id="PF00989">
    <property type="entry name" value="PAS"/>
    <property type="match status" value="1"/>
</dbReference>
<dbReference type="Gene3D" id="1.10.10.60">
    <property type="entry name" value="Homeodomain-like"/>
    <property type="match status" value="1"/>
</dbReference>
<feature type="domain" description="PAS" evidence="5">
    <location>
        <begin position="5"/>
        <end position="42"/>
    </location>
</feature>
<accession>A0A5R9ALT4</accession>
<comment type="caution">
    <text evidence="6">The sequence shown here is derived from an EMBL/GenBank/DDBJ whole genome shotgun (WGS) entry which is preliminary data.</text>
</comment>
<dbReference type="InterPro" id="IPR000014">
    <property type="entry name" value="PAS"/>
</dbReference>
<organism evidence="6 7">
    <name type="scientific">Nesterenkonia sphaerica</name>
    <dbReference type="NCBI Taxonomy" id="1804988"/>
    <lineage>
        <taxon>Bacteria</taxon>
        <taxon>Bacillati</taxon>
        <taxon>Actinomycetota</taxon>
        <taxon>Actinomycetes</taxon>
        <taxon>Micrococcales</taxon>
        <taxon>Micrococcaceae</taxon>
        <taxon>Nesterenkonia</taxon>
    </lineage>
</organism>
<keyword evidence="7" id="KW-1185">Reference proteome</keyword>
<dbReference type="PANTHER" id="PTHR46796:SF6">
    <property type="entry name" value="ARAC SUBFAMILY"/>
    <property type="match status" value="1"/>
</dbReference>
<dbReference type="SUPFAM" id="SSF46689">
    <property type="entry name" value="Homeodomain-like"/>
    <property type="match status" value="1"/>
</dbReference>
<dbReference type="Gene3D" id="3.30.450.20">
    <property type="entry name" value="PAS domain"/>
    <property type="match status" value="1"/>
</dbReference>